<dbReference type="Proteomes" id="UP000053097">
    <property type="component" value="Unassembled WGS sequence"/>
</dbReference>
<reference evidence="1 2" key="1">
    <citation type="journal article" date="2014" name="Curr. Biol.">
        <title>The genome of the clonal raider ant Cerapachys biroi.</title>
        <authorList>
            <person name="Oxley P.R."/>
            <person name="Ji L."/>
            <person name="Fetter-Pruneda I."/>
            <person name="McKenzie S.K."/>
            <person name="Li C."/>
            <person name="Hu H."/>
            <person name="Zhang G."/>
            <person name="Kronauer D.J."/>
        </authorList>
    </citation>
    <scope>NUCLEOTIDE SEQUENCE [LARGE SCALE GENOMIC DNA]</scope>
</reference>
<dbReference type="AlphaFoldDB" id="A0A026W0E3"/>
<evidence type="ECO:0008006" key="3">
    <source>
        <dbReference type="Google" id="ProtNLM"/>
    </source>
</evidence>
<evidence type="ECO:0000313" key="2">
    <source>
        <dbReference type="Proteomes" id="UP000053097"/>
    </source>
</evidence>
<proteinExistence type="predicted"/>
<evidence type="ECO:0000313" key="1">
    <source>
        <dbReference type="EMBL" id="EZA49528.1"/>
    </source>
</evidence>
<organism evidence="1 2">
    <name type="scientific">Ooceraea biroi</name>
    <name type="common">Clonal raider ant</name>
    <name type="synonym">Cerapachys biroi</name>
    <dbReference type="NCBI Taxonomy" id="2015173"/>
    <lineage>
        <taxon>Eukaryota</taxon>
        <taxon>Metazoa</taxon>
        <taxon>Ecdysozoa</taxon>
        <taxon>Arthropoda</taxon>
        <taxon>Hexapoda</taxon>
        <taxon>Insecta</taxon>
        <taxon>Pterygota</taxon>
        <taxon>Neoptera</taxon>
        <taxon>Endopterygota</taxon>
        <taxon>Hymenoptera</taxon>
        <taxon>Apocrita</taxon>
        <taxon>Aculeata</taxon>
        <taxon>Formicoidea</taxon>
        <taxon>Formicidae</taxon>
        <taxon>Dorylinae</taxon>
        <taxon>Ooceraea</taxon>
    </lineage>
</organism>
<dbReference type="EMBL" id="KK107505">
    <property type="protein sequence ID" value="EZA49528.1"/>
    <property type="molecule type" value="Genomic_DNA"/>
</dbReference>
<dbReference type="OMA" id="NTMARAM"/>
<keyword evidence="2" id="KW-1185">Reference proteome</keyword>
<accession>A0A026W0E3</accession>
<name>A0A026W0E3_OOCBI</name>
<sequence>MFSHIMDVSNGKIAYIQEVTRNACQRMHLTGHAEIAGVVITGLRSNETTSRPATFAGHVDNTGSCNGGAYSDPYGTWTEVIVIGTIKITLQDYIAEVRINFNRVQMRSGITCELSDTSCLDMEGENTFWDCKFTSYSLLYEGYVEKIVDYITNQAQTVFSLSSQHTTFALATRGLKFVCGHTLIRTEHPKLIIFETNPGVTVFKRPVRVSNLDIFAYMNSKFIYVERHIRSQINQLYRNILIQQCNLEQQMLQNALAISTQAPNIFACYLMKGPGYMALLAGEVIHIIKCVPVEVKVLHTKECYNQLPVIRANRTFFLTPQTHVLLKQGTQTSCNLLASTMYFLGDSWYKLPPKPVATVPPITIKPLTKPTWKYISPGSLATSGIYTDEDLKNLRDHIMFSAERPAVLNTVARSVMSRTSTLHEGSIANLLDEASIEKIAISTWTKFWSKFLIFGNVSAGLIAIYLIVRVAKLVLDTLVHGTLYTPFMVGPSI</sequence>
<dbReference type="Pfam" id="PF24664">
    <property type="entry name" value="Monjiviricetes_fusion"/>
    <property type="match status" value="1"/>
</dbReference>
<protein>
    <recommendedName>
        <fullName evidence="3">Glycoprotein</fullName>
    </recommendedName>
</protein>
<gene>
    <name evidence="1" type="ORF">X777_12229</name>
</gene>
<dbReference type="OrthoDB" id="7311776at2759"/>